<dbReference type="PROSITE" id="PS51257">
    <property type="entry name" value="PROKAR_LIPOPROTEIN"/>
    <property type="match status" value="1"/>
</dbReference>
<evidence type="ECO:0000313" key="12">
    <source>
        <dbReference type="Proteomes" id="UP001589758"/>
    </source>
</evidence>
<comment type="subunit">
    <text evidence="8">The Tol-Pal system is composed of five core proteins: the inner membrane proteins TolA, TolQ and TolR, the periplasmic protein TolB and the outer membrane protein Pal. They form a network linking the inner and outer membranes and the peptidoglycan layer.</text>
</comment>
<feature type="signal peptide" evidence="9">
    <location>
        <begin position="1"/>
        <end position="20"/>
    </location>
</feature>
<dbReference type="PRINTS" id="PR01021">
    <property type="entry name" value="OMPADOMAIN"/>
</dbReference>
<dbReference type="CDD" id="cd07185">
    <property type="entry name" value="OmpA_C-like"/>
    <property type="match status" value="1"/>
</dbReference>
<keyword evidence="2 8" id="KW-0732">Signal</keyword>
<dbReference type="EMBL" id="JBHLXE010000095">
    <property type="protein sequence ID" value="MFC0180195.1"/>
    <property type="molecule type" value="Genomic_DNA"/>
</dbReference>
<comment type="caution">
    <text evidence="11">The sequence shown here is derived from an EMBL/GenBank/DDBJ whole genome shotgun (WGS) entry which is preliminary data.</text>
</comment>
<dbReference type="InterPro" id="IPR050330">
    <property type="entry name" value="Bact_OuterMem_StrucFunc"/>
</dbReference>
<keyword evidence="1 8" id="KW-0132">Cell division</keyword>
<evidence type="ECO:0000259" key="10">
    <source>
        <dbReference type="PROSITE" id="PS51123"/>
    </source>
</evidence>
<protein>
    <recommendedName>
        <fullName evidence="8">Peptidoglycan-associated lipoprotein</fullName>
        <shortName evidence="8">PAL</shortName>
    </recommendedName>
</protein>
<keyword evidence="7 8" id="KW-0131">Cell cycle</keyword>
<dbReference type="HAMAP" id="MF_02204">
    <property type="entry name" value="Pal"/>
    <property type="match status" value="1"/>
</dbReference>
<evidence type="ECO:0000256" key="5">
    <source>
        <dbReference type="ARBA" id="ARBA00023237"/>
    </source>
</evidence>
<organism evidence="11 12">
    <name type="scientific">Thorsellia kenyensis</name>
    <dbReference type="NCBI Taxonomy" id="1549888"/>
    <lineage>
        <taxon>Bacteria</taxon>
        <taxon>Pseudomonadati</taxon>
        <taxon>Pseudomonadota</taxon>
        <taxon>Gammaproteobacteria</taxon>
        <taxon>Enterobacterales</taxon>
        <taxon>Thorselliaceae</taxon>
        <taxon>Thorsellia</taxon>
    </lineage>
</organism>
<keyword evidence="5 8" id="KW-0998">Cell outer membrane</keyword>
<sequence length="180" mass="19800">MKKNKLVKTLLVVLPLFALAACKSNTENTGGEDLYTNPNGETGSLESGQLPGFGGNEFGSLSDEARMQLQQLQSNNILYFGFDQYDISANDLNLIDSHAAFLRENPSIRVVIEGHTDERGTAEYNIALGERRANAVRMYLQGRGVSDAQMQIVSYGKEKPAVYGNDESAFAKNRRAVLVY</sequence>
<dbReference type="PANTHER" id="PTHR30329:SF21">
    <property type="entry name" value="LIPOPROTEIN YIAD-RELATED"/>
    <property type="match status" value="1"/>
</dbReference>
<dbReference type="InterPro" id="IPR014169">
    <property type="entry name" value="Pal_lipo_C"/>
</dbReference>
<name>A0ABV6CB54_9GAMM</name>
<dbReference type="Proteomes" id="UP001589758">
    <property type="component" value="Unassembled WGS sequence"/>
</dbReference>
<dbReference type="InterPro" id="IPR006665">
    <property type="entry name" value="OmpA-like"/>
</dbReference>
<dbReference type="PROSITE" id="PS51123">
    <property type="entry name" value="OMPA_2"/>
    <property type="match status" value="1"/>
</dbReference>
<proteinExistence type="inferred from homology"/>
<feature type="domain" description="OmpA-like" evidence="10">
    <location>
        <begin position="67"/>
        <end position="180"/>
    </location>
</feature>
<evidence type="ECO:0000256" key="1">
    <source>
        <dbReference type="ARBA" id="ARBA00022618"/>
    </source>
</evidence>
<evidence type="ECO:0000256" key="6">
    <source>
        <dbReference type="ARBA" id="ARBA00023288"/>
    </source>
</evidence>
<keyword evidence="4 8" id="KW-0564">Palmitate</keyword>
<reference evidence="11 12" key="1">
    <citation type="submission" date="2024-09" db="EMBL/GenBank/DDBJ databases">
        <authorList>
            <person name="Sun Q."/>
            <person name="Mori K."/>
        </authorList>
    </citation>
    <scope>NUCLEOTIDE SEQUENCE [LARGE SCALE GENOMIC DNA]</scope>
    <source>
        <strain evidence="11 12">CCM 8545</strain>
    </source>
</reference>
<comment type="similarity">
    <text evidence="8">Belongs to the Pal lipoprotein family.</text>
</comment>
<evidence type="ECO:0000256" key="7">
    <source>
        <dbReference type="ARBA" id="ARBA00023306"/>
    </source>
</evidence>
<evidence type="ECO:0000256" key="3">
    <source>
        <dbReference type="ARBA" id="ARBA00023136"/>
    </source>
</evidence>
<comment type="function">
    <text evidence="8">Part of the Tol-Pal system, which plays a role in outer membrane invagination during cell division and is important for maintaining outer membrane integrity.</text>
</comment>
<dbReference type="InterPro" id="IPR006690">
    <property type="entry name" value="OMPA-like_CS"/>
</dbReference>
<dbReference type="PANTHER" id="PTHR30329">
    <property type="entry name" value="STATOR ELEMENT OF FLAGELLAR MOTOR COMPLEX"/>
    <property type="match status" value="1"/>
</dbReference>
<keyword evidence="3 8" id="KW-0472">Membrane</keyword>
<accession>A0ABV6CB54</accession>
<keyword evidence="12" id="KW-1185">Reference proteome</keyword>
<dbReference type="SUPFAM" id="SSF103088">
    <property type="entry name" value="OmpA-like"/>
    <property type="match status" value="1"/>
</dbReference>
<evidence type="ECO:0000256" key="8">
    <source>
        <dbReference type="HAMAP-Rule" id="MF_02204"/>
    </source>
</evidence>
<evidence type="ECO:0000256" key="2">
    <source>
        <dbReference type="ARBA" id="ARBA00022729"/>
    </source>
</evidence>
<dbReference type="InterPro" id="IPR039001">
    <property type="entry name" value="Pal"/>
</dbReference>
<dbReference type="Pfam" id="PF00691">
    <property type="entry name" value="OmpA"/>
    <property type="match status" value="1"/>
</dbReference>
<dbReference type="InterPro" id="IPR006664">
    <property type="entry name" value="OMP_bac"/>
</dbReference>
<dbReference type="PROSITE" id="PS01068">
    <property type="entry name" value="OMPA_1"/>
    <property type="match status" value="1"/>
</dbReference>
<dbReference type="Gene3D" id="3.30.1330.60">
    <property type="entry name" value="OmpA-like domain"/>
    <property type="match status" value="1"/>
</dbReference>
<dbReference type="InterPro" id="IPR036737">
    <property type="entry name" value="OmpA-like_sf"/>
</dbReference>
<dbReference type="NCBIfam" id="TIGR02802">
    <property type="entry name" value="Pal_lipo"/>
    <property type="match status" value="1"/>
</dbReference>
<feature type="chain" id="PRO_5045101093" description="Peptidoglycan-associated lipoprotein" evidence="9">
    <location>
        <begin position="21"/>
        <end position="180"/>
    </location>
</feature>
<evidence type="ECO:0000256" key="9">
    <source>
        <dbReference type="SAM" id="SignalP"/>
    </source>
</evidence>
<gene>
    <name evidence="8 11" type="primary">pal</name>
    <name evidence="11" type="ORF">ACFFIT_08890</name>
</gene>
<evidence type="ECO:0000313" key="11">
    <source>
        <dbReference type="EMBL" id="MFC0180195.1"/>
    </source>
</evidence>
<keyword evidence="6 8" id="KW-0449">Lipoprotein</keyword>
<comment type="subcellular location">
    <subcellularLocation>
        <location evidence="8">Cell outer membrane</location>
        <topology evidence="8">Lipid-anchor</topology>
    </subcellularLocation>
</comment>
<evidence type="ECO:0000256" key="4">
    <source>
        <dbReference type="ARBA" id="ARBA00023139"/>
    </source>
</evidence>
<dbReference type="RefSeq" id="WP_385877307.1">
    <property type="nucleotide sequence ID" value="NZ_JBHLXE010000095.1"/>
</dbReference>